<accession>A0A2N0SLR2</accession>
<dbReference type="VEuPathDB" id="FungiDB:FUN_008292"/>
<name>A0A2N0SLR2_9GLOM</name>
<protein>
    <submittedName>
        <fullName evidence="1">Uncharacterized protein</fullName>
    </submittedName>
</protein>
<dbReference type="EMBL" id="LLXH01000001">
    <property type="protein sequence ID" value="PKC76485.1"/>
    <property type="molecule type" value="Genomic_DNA"/>
</dbReference>
<dbReference type="Proteomes" id="UP000232688">
    <property type="component" value="Unassembled WGS sequence"/>
</dbReference>
<evidence type="ECO:0000313" key="2">
    <source>
        <dbReference type="Proteomes" id="UP000232688"/>
    </source>
</evidence>
<proteinExistence type="predicted"/>
<dbReference type="VEuPathDB" id="FungiDB:RhiirA1_168"/>
<gene>
    <name evidence="1" type="ORF">RhiirA1_168</name>
</gene>
<sequence length="65" mass="7740">MTDNEFIIKDSWRPISRQIVKYYHHEDVTLKDGDNQDKAVDDTFVCIRKKLHLPLDHISSNNTRK</sequence>
<reference evidence="1 2" key="2">
    <citation type="submission" date="2017-10" db="EMBL/GenBank/DDBJ databases">
        <title>Genome analyses suggest a sexual origin of heterokaryosis in a supposedly ancient asexual fungus.</title>
        <authorList>
            <person name="Corradi N."/>
            <person name="Sedzielewska K."/>
            <person name="Noel J."/>
            <person name="Charron P."/>
            <person name="Farinelli L."/>
            <person name="Marton T."/>
            <person name="Kruger M."/>
            <person name="Pelin A."/>
            <person name="Brachmann A."/>
            <person name="Corradi N."/>
        </authorList>
    </citation>
    <scope>NUCLEOTIDE SEQUENCE [LARGE SCALE GENOMIC DNA]</scope>
    <source>
        <strain evidence="1 2">A1</strain>
    </source>
</reference>
<dbReference type="AlphaFoldDB" id="A0A2N0SLR2"/>
<evidence type="ECO:0000313" key="1">
    <source>
        <dbReference type="EMBL" id="PKC76485.1"/>
    </source>
</evidence>
<comment type="caution">
    <text evidence="1">The sequence shown here is derived from an EMBL/GenBank/DDBJ whole genome shotgun (WGS) entry which is preliminary data.</text>
</comment>
<reference evidence="1 2" key="1">
    <citation type="submission" date="2017-10" db="EMBL/GenBank/DDBJ databases">
        <title>Extensive intraspecific genome diversity in a model arbuscular mycorrhizal fungus.</title>
        <authorList>
            <person name="Chen E.C.H."/>
            <person name="Morin E."/>
            <person name="Baudet D."/>
            <person name="Noel J."/>
            <person name="Ndikumana S."/>
            <person name="Charron P."/>
            <person name="St-Onge C."/>
            <person name="Giorgi J."/>
            <person name="Grigoriev I.V."/>
            <person name="Roux C."/>
            <person name="Martin F.M."/>
            <person name="Corradi N."/>
        </authorList>
    </citation>
    <scope>NUCLEOTIDE SEQUENCE [LARGE SCALE GENOMIC DNA]</scope>
    <source>
        <strain evidence="1 2">A1</strain>
    </source>
</reference>
<dbReference type="VEuPathDB" id="FungiDB:RhiirFUN_025322"/>
<organism evidence="1 2">
    <name type="scientific">Rhizophagus irregularis</name>
    <dbReference type="NCBI Taxonomy" id="588596"/>
    <lineage>
        <taxon>Eukaryota</taxon>
        <taxon>Fungi</taxon>
        <taxon>Fungi incertae sedis</taxon>
        <taxon>Mucoromycota</taxon>
        <taxon>Glomeromycotina</taxon>
        <taxon>Glomeromycetes</taxon>
        <taxon>Glomerales</taxon>
        <taxon>Glomeraceae</taxon>
        <taxon>Rhizophagus</taxon>
    </lineage>
</organism>